<proteinExistence type="inferred from homology"/>
<comment type="catalytic activity">
    <reaction evidence="7">
        <text>aldehydo-D-galacturonate = keto-D-tagaturonate</text>
        <dbReference type="Rhea" id="RHEA:27702"/>
        <dbReference type="ChEBI" id="CHEBI:12952"/>
        <dbReference type="ChEBI" id="CHEBI:17886"/>
    </reaction>
</comment>
<evidence type="ECO:0000313" key="9">
    <source>
        <dbReference type="Proteomes" id="UP000283523"/>
    </source>
</evidence>
<keyword evidence="6 7" id="KW-0413">Isomerase</keyword>
<protein>
    <recommendedName>
        <fullName evidence="5 7">Uronate isomerase</fullName>
        <ecNumber evidence="4 7">5.3.1.12</ecNumber>
    </recommendedName>
    <alternativeName>
        <fullName evidence="7">Glucuronate isomerase</fullName>
    </alternativeName>
    <alternativeName>
        <fullName evidence="7">Uronic isomerase</fullName>
    </alternativeName>
</protein>
<accession>A0A418LXJ1</accession>
<comment type="similarity">
    <text evidence="3 7">Belongs to the metallo-dependent hydrolases superfamily. Uronate isomerase family.</text>
</comment>
<dbReference type="PANTHER" id="PTHR30068:SF4">
    <property type="entry name" value="URONATE ISOMERASE"/>
    <property type="match status" value="1"/>
</dbReference>
<dbReference type="RefSeq" id="WP_119671430.1">
    <property type="nucleotide sequence ID" value="NZ_QXED01000014.1"/>
</dbReference>
<dbReference type="Gene3D" id="1.10.2020.10">
    <property type="entry name" value="uronate isomerase, domain 2, chain A"/>
    <property type="match status" value="1"/>
</dbReference>
<comment type="catalytic activity">
    <reaction evidence="1 7">
        <text>D-glucuronate = D-fructuronate</text>
        <dbReference type="Rhea" id="RHEA:13049"/>
        <dbReference type="ChEBI" id="CHEBI:58720"/>
        <dbReference type="ChEBI" id="CHEBI:59863"/>
        <dbReference type="EC" id="5.3.1.12"/>
    </reaction>
</comment>
<evidence type="ECO:0000256" key="3">
    <source>
        <dbReference type="ARBA" id="ARBA00008397"/>
    </source>
</evidence>
<dbReference type="GO" id="GO:0008880">
    <property type="term" value="F:glucuronate isomerase activity"/>
    <property type="evidence" value="ECO:0007669"/>
    <property type="project" value="UniProtKB-UniRule"/>
</dbReference>
<evidence type="ECO:0000256" key="7">
    <source>
        <dbReference type="HAMAP-Rule" id="MF_00675"/>
    </source>
</evidence>
<dbReference type="Pfam" id="PF02614">
    <property type="entry name" value="UxaC"/>
    <property type="match status" value="1"/>
</dbReference>
<dbReference type="NCBIfam" id="NF002794">
    <property type="entry name" value="PRK02925.1"/>
    <property type="match status" value="1"/>
</dbReference>
<dbReference type="EMBL" id="QXED01000014">
    <property type="protein sequence ID" value="RIV17930.1"/>
    <property type="molecule type" value="Genomic_DNA"/>
</dbReference>
<dbReference type="Gene3D" id="3.20.20.140">
    <property type="entry name" value="Metal-dependent hydrolases"/>
    <property type="match status" value="1"/>
</dbReference>
<dbReference type="OrthoDB" id="9766564at2"/>
<evidence type="ECO:0000313" key="8">
    <source>
        <dbReference type="EMBL" id="RIV17930.1"/>
    </source>
</evidence>
<comment type="pathway">
    <text evidence="2 7">Carbohydrate metabolism; pentose and glucuronate interconversion.</text>
</comment>
<dbReference type="GO" id="GO:0042840">
    <property type="term" value="P:D-glucuronate catabolic process"/>
    <property type="evidence" value="ECO:0007669"/>
    <property type="project" value="TreeGrafter"/>
</dbReference>
<evidence type="ECO:0000256" key="6">
    <source>
        <dbReference type="ARBA" id="ARBA00023235"/>
    </source>
</evidence>
<dbReference type="InterPro" id="IPR003766">
    <property type="entry name" value="Uronate_isomerase"/>
</dbReference>
<evidence type="ECO:0000256" key="1">
    <source>
        <dbReference type="ARBA" id="ARBA00001165"/>
    </source>
</evidence>
<keyword evidence="9" id="KW-1185">Reference proteome</keyword>
<gene>
    <name evidence="7" type="primary">uxaC</name>
    <name evidence="8" type="ORF">DYU11_29915</name>
</gene>
<name>A0A418LXJ1_9BACT</name>
<reference evidence="8 9" key="1">
    <citation type="submission" date="2018-08" db="EMBL/GenBank/DDBJ databases">
        <title>Fibrisoma montanum sp. nov., isolated from Danxia mountain soil.</title>
        <authorList>
            <person name="Huang Y."/>
        </authorList>
    </citation>
    <scope>NUCLEOTIDE SEQUENCE [LARGE SCALE GENOMIC DNA]</scope>
    <source>
        <strain evidence="8 9">HYT19</strain>
    </source>
</reference>
<dbReference type="SUPFAM" id="SSF51556">
    <property type="entry name" value="Metallo-dependent hydrolases"/>
    <property type="match status" value="1"/>
</dbReference>
<evidence type="ECO:0000256" key="4">
    <source>
        <dbReference type="ARBA" id="ARBA00012546"/>
    </source>
</evidence>
<dbReference type="GO" id="GO:0019698">
    <property type="term" value="P:D-galacturonate catabolic process"/>
    <property type="evidence" value="ECO:0007669"/>
    <property type="project" value="TreeGrafter"/>
</dbReference>
<evidence type="ECO:0000256" key="2">
    <source>
        <dbReference type="ARBA" id="ARBA00004892"/>
    </source>
</evidence>
<dbReference type="InterPro" id="IPR032466">
    <property type="entry name" value="Metal_Hydrolase"/>
</dbReference>
<dbReference type="Proteomes" id="UP000283523">
    <property type="component" value="Unassembled WGS sequence"/>
</dbReference>
<comment type="caution">
    <text evidence="8">The sequence shown here is derived from an EMBL/GenBank/DDBJ whole genome shotgun (WGS) entry which is preliminary data.</text>
</comment>
<sequence length="476" mass="55313">METLTGPKAFLTDDFLLQTETARRLYHDFARPMPIIDYHCHLPPDQIAADKRFENLTQIWLYGDHYKWRAMRTNGVPEPFITGDVSDYEKFEKWAETVPYTLRNPLYHWTHMELKNPFRVEEILTARTARTIYETCTEQLQSQFTTRALLRHFDVRVVCTTDDPTDSLDYHRAISESGFGIKVLPTFRPDKAMAAENPAAFRAYVQKLGETVNVEIRTLAEFLDALKARHDYFAEMGCRLSDHGLETIYAEPYLDREIRVTFNNLMHHWPGDIDLLSPSDVAKFKSFMLQQFAEWDWEKGWTQQFHLGALRNNNRRMLRQLGPDTGWDSIGDFRHASATARFLGDLDDRDKLAKTILYNLNPADNEVMATMIGNFNDGSVRGKVQFGSGWWFLDQKDGMEKQMNALSNMGLLSAFVGMLTDSRSFLSYSRHEYFRRILCNLFGNDVENGELPNDVEWIGQIVQDVCYNNAERYFGF</sequence>
<organism evidence="8 9">
    <name type="scientific">Fibrisoma montanum</name>
    <dbReference type="NCBI Taxonomy" id="2305895"/>
    <lineage>
        <taxon>Bacteria</taxon>
        <taxon>Pseudomonadati</taxon>
        <taxon>Bacteroidota</taxon>
        <taxon>Cytophagia</taxon>
        <taxon>Cytophagales</taxon>
        <taxon>Spirosomataceae</taxon>
        <taxon>Fibrisoma</taxon>
    </lineage>
</organism>
<evidence type="ECO:0000256" key="5">
    <source>
        <dbReference type="ARBA" id="ARBA00020555"/>
    </source>
</evidence>
<dbReference type="HAMAP" id="MF_00675">
    <property type="entry name" value="UxaC"/>
    <property type="match status" value="1"/>
</dbReference>
<dbReference type="EC" id="5.3.1.12" evidence="4 7"/>
<dbReference type="UniPathway" id="UPA00246"/>
<dbReference type="PANTHER" id="PTHR30068">
    <property type="entry name" value="URONATE ISOMERASE"/>
    <property type="match status" value="1"/>
</dbReference>
<dbReference type="AlphaFoldDB" id="A0A418LXJ1"/>